<organism evidence="2 3">
    <name type="scientific">Paenibacillus glycinis</name>
    <dbReference type="NCBI Taxonomy" id="2697035"/>
    <lineage>
        <taxon>Bacteria</taxon>
        <taxon>Bacillati</taxon>
        <taxon>Bacillota</taxon>
        <taxon>Bacilli</taxon>
        <taxon>Bacillales</taxon>
        <taxon>Paenibacillaceae</taxon>
        <taxon>Paenibacillus</taxon>
    </lineage>
</organism>
<gene>
    <name evidence="2" type="ORF">GT019_24730</name>
</gene>
<accession>A0ABW9XWM3</accession>
<feature type="chain" id="PRO_5046284604" evidence="1">
    <location>
        <begin position="29"/>
        <end position="214"/>
    </location>
</feature>
<protein>
    <submittedName>
        <fullName evidence="2">DUF3889 domain-containing protein</fullName>
    </submittedName>
</protein>
<feature type="signal peptide" evidence="1">
    <location>
        <begin position="1"/>
        <end position="28"/>
    </location>
</feature>
<keyword evidence="1" id="KW-0732">Signal</keyword>
<dbReference type="RefSeq" id="WP_161746112.1">
    <property type="nucleotide sequence ID" value="NZ_JAAAMV010000025.1"/>
</dbReference>
<evidence type="ECO:0000313" key="3">
    <source>
        <dbReference type="Proteomes" id="UP000665561"/>
    </source>
</evidence>
<dbReference type="EMBL" id="JAAAMV010000025">
    <property type="protein sequence ID" value="NBD27090.1"/>
    <property type="molecule type" value="Genomic_DNA"/>
</dbReference>
<dbReference type="Proteomes" id="UP000665561">
    <property type="component" value="Unassembled WGS sequence"/>
</dbReference>
<dbReference type="InterPro" id="IPR024987">
    <property type="entry name" value="DUF3889"/>
</dbReference>
<name>A0ABW9XWM3_9BACL</name>
<keyword evidence="3" id="KW-1185">Reference proteome</keyword>
<sequence length="214" mass="23855">MQRLILPLLAPLLTLLLVLSVRSPLAAAAPAKYDPDDGYHHYVQWSDFARKAAAARYPGASLTDMRYVGCEAVSSSSKRFVYRFWLREGAAEFGAYVTVEAANGTGKARVKRIEKSEGPVPSYGKWERYAAEAVRRKYPGAEIVGAKPFGCDCADGRAASQTFRFWIRQEGRSRLIRVTVAYRIRTDQVVAVRFENLSGFEPTWRAAPMHGSTD</sequence>
<proteinExistence type="predicted"/>
<evidence type="ECO:0000313" key="2">
    <source>
        <dbReference type="EMBL" id="NBD27090.1"/>
    </source>
</evidence>
<reference evidence="2 3" key="1">
    <citation type="submission" date="2020-01" db="EMBL/GenBank/DDBJ databases">
        <title>Paenibacillus soybeanensis sp. nov. isolated from the nodules of soybean (Glycine max(L.) Merr).</title>
        <authorList>
            <person name="Wang H."/>
        </authorList>
    </citation>
    <scope>NUCLEOTIDE SEQUENCE [LARGE SCALE GENOMIC DNA]</scope>
    <source>
        <strain evidence="2 3">T1</strain>
    </source>
</reference>
<evidence type="ECO:0000256" key="1">
    <source>
        <dbReference type="SAM" id="SignalP"/>
    </source>
</evidence>
<dbReference type="Gene3D" id="3.10.450.390">
    <property type="entry name" value="Protein of unknown function DUF3889"/>
    <property type="match status" value="2"/>
</dbReference>
<comment type="caution">
    <text evidence="2">The sequence shown here is derived from an EMBL/GenBank/DDBJ whole genome shotgun (WGS) entry which is preliminary data.</text>
</comment>
<dbReference type="Pfam" id="PF13028">
    <property type="entry name" value="DUF3889"/>
    <property type="match status" value="2"/>
</dbReference>